<evidence type="ECO:0000313" key="5">
    <source>
        <dbReference type="Proteomes" id="UP000199213"/>
    </source>
</evidence>
<accession>A0A1G9FN61</accession>
<proteinExistence type="predicted"/>
<dbReference type="OrthoDB" id="5184773at2"/>
<keyword evidence="5" id="KW-1185">Reference proteome</keyword>
<dbReference type="InterPro" id="IPR002833">
    <property type="entry name" value="PTH2"/>
</dbReference>
<organism evidence="4 5">
    <name type="scientific">Actinopolyspora mzabensis</name>
    <dbReference type="NCBI Taxonomy" id="995066"/>
    <lineage>
        <taxon>Bacteria</taxon>
        <taxon>Bacillati</taxon>
        <taxon>Actinomycetota</taxon>
        <taxon>Actinomycetes</taxon>
        <taxon>Actinopolysporales</taxon>
        <taxon>Actinopolysporaceae</taxon>
        <taxon>Actinopolyspora</taxon>
    </lineage>
</organism>
<gene>
    <name evidence="4" type="ORF">SAMN04487820_11651</name>
</gene>
<dbReference type="EMBL" id="FNFM01000016">
    <property type="protein sequence ID" value="SDK89878.1"/>
    <property type="molecule type" value="Genomic_DNA"/>
</dbReference>
<dbReference type="Gene3D" id="3.40.1490.10">
    <property type="entry name" value="Bit1"/>
    <property type="match status" value="1"/>
</dbReference>
<sequence length="282" mass="29954">MSEYAAVLRPLTDRYASWLSLPDRATADTSEEDPDNVVLLPVVLRIERDTPPGRTALLEASAAAAVAVCLDQRSEPGGPWHEAVSGWVDGRIRKVTRRARGSHWRAVTELPGITVGVAGAEARALLPARVADMPRELTRLQISGSDLPADDPGPPPAATPVLWLNPHVGMTAGKAAAQVGHATMILAALLHGDASRSDAVGEHAASELRHWHEAGFPCAVRTPDTDTWPALLPGDDPAAAWRDRGVAAVRDAGFTEIDPGTVTVVAQWSSSPQCSRATQWSH</sequence>
<dbReference type="Pfam" id="PF01981">
    <property type="entry name" value="PTH2"/>
    <property type="match status" value="1"/>
</dbReference>
<reference evidence="5" key="1">
    <citation type="submission" date="2016-10" db="EMBL/GenBank/DDBJ databases">
        <authorList>
            <person name="Varghese N."/>
            <person name="Submissions S."/>
        </authorList>
    </citation>
    <scope>NUCLEOTIDE SEQUENCE [LARGE SCALE GENOMIC DNA]</scope>
    <source>
        <strain evidence="5">DSM 45460</strain>
    </source>
</reference>
<name>A0A1G9FN61_ACTMZ</name>
<evidence type="ECO:0000256" key="2">
    <source>
        <dbReference type="ARBA" id="ARBA00022801"/>
    </source>
</evidence>
<evidence type="ECO:0000256" key="3">
    <source>
        <dbReference type="ARBA" id="ARBA00048707"/>
    </source>
</evidence>
<dbReference type="GO" id="GO:0004045">
    <property type="term" value="F:peptidyl-tRNA hydrolase activity"/>
    <property type="evidence" value="ECO:0007669"/>
    <property type="project" value="UniProtKB-EC"/>
</dbReference>
<evidence type="ECO:0000256" key="1">
    <source>
        <dbReference type="ARBA" id="ARBA00013260"/>
    </source>
</evidence>
<comment type="catalytic activity">
    <reaction evidence="3">
        <text>an N-acyl-L-alpha-aminoacyl-tRNA + H2O = an N-acyl-L-amino acid + a tRNA + H(+)</text>
        <dbReference type="Rhea" id="RHEA:54448"/>
        <dbReference type="Rhea" id="RHEA-COMP:10123"/>
        <dbReference type="Rhea" id="RHEA-COMP:13883"/>
        <dbReference type="ChEBI" id="CHEBI:15377"/>
        <dbReference type="ChEBI" id="CHEBI:15378"/>
        <dbReference type="ChEBI" id="CHEBI:59874"/>
        <dbReference type="ChEBI" id="CHEBI:78442"/>
        <dbReference type="ChEBI" id="CHEBI:138191"/>
        <dbReference type="EC" id="3.1.1.29"/>
    </reaction>
</comment>
<evidence type="ECO:0000313" key="4">
    <source>
        <dbReference type="EMBL" id="SDK89878.1"/>
    </source>
</evidence>
<dbReference type="InterPro" id="IPR023476">
    <property type="entry name" value="Pep_tRNA_hydro_II_dom_sf"/>
</dbReference>
<protein>
    <recommendedName>
        <fullName evidence="1">peptidyl-tRNA hydrolase</fullName>
        <ecNumber evidence="1">3.1.1.29</ecNumber>
    </recommendedName>
</protein>
<dbReference type="RefSeq" id="WP_092632656.1">
    <property type="nucleotide sequence ID" value="NZ_FNFM01000016.1"/>
</dbReference>
<dbReference type="AlphaFoldDB" id="A0A1G9FN61"/>
<dbReference type="EC" id="3.1.1.29" evidence="1"/>
<dbReference type="SUPFAM" id="SSF102462">
    <property type="entry name" value="Peptidyl-tRNA hydrolase II"/>
    <property type="match status" value="1"/>
</dbReference>
<dbReference type="Proteomes" id="UP000199213">
    <property type="component" value="Unassembled WGS sequence"/>
</dbReference>
<keyword evidence="2 4" id="KW-0378">Hydrolase</keyword>